<name>A0A1F6F349_9BACT</name>
<organism evidence="2 3">
    <name type="scientific">Candidatus Kaiserbacteria bacterium RIFCSPLOWO2_01_FULL_54_13</name>
    <dbReference type="NCBI Taxonomy" id="1798512"/>
    <lineage>
        <taxon>Bacteria</taxon>
        <taxon>Candidatus Kaiseribacteriota</taxon>
    </lineage>
</organism>
<dbReference type="Gene3D" id="3.40.50.2020">
    <property type="match status" value="1"/>
</dbReference>
<dbReference type="InterPro" id="IPR018391">
    <property type="entry name" value="PQQ_b-propeller_rpt"/>
</dbReference>
<dbReference type="InterPro" id="IPR029057">
    <property type="entry name" value="PRTase-like"/>
</dbReference>
<dbReference type="InterPro" id="IPR000836">
    <property type="entry name" value="PRTase_dom"/>
</dbReference>
<gene>
    <name evidence="2" type="ORF">A3A39_03470</name>
</gene>
<accession>A0A1F6F349</accession>
<dbReference type="STRING" id="1798512.A3A39_03470"/>
<reference evidence="2 3" key="1">
    <citation type="journal article" date="2016" name="Nat. Commun.">
        <title>Thousands of microbial genomes shed light on interconnected biogeochemical processes in an aquifer system.</title>
        <authorList>
            <person name="Anantharaman K."/>
            <person name="Brown C.T."/>
            <person name="Hug L.A."/>
            <person name="Sharon I."/>
            <person name="Castelle C.J."/>
            <person name="Probst A.J."/>
            <person name="Thomas B.C."/>
            <person name="Singh A."/>
            <person name="Wilkins M.J."/>
            <person name="Karaoz U."/>
            <person name="Brodie E.L."/>
            <person name="Williams K.H."/>
            <person name="Hubbard S.S."/>
            <person name="Banfield J.F."/>
        </authorList>
    </citation>
    <scope>NUCLEOTIDE SEQUENCE [LARGE SCALE GENOMIC DNA]</scope>
</reference>
<dbReference type="InterPro" id="IPR002372">
    <property type="entry name" value="PQQ_rpt_dom"/>
</dbReference>
<dbReference type="PANTHER" id="PTHR34512">
    <property type="entry name" value="CELL SURFACE PROTEIN"/>
    <property type="match status" value="1"/>
</dbReference>
<dbReference type="Pfam" id="PF13360">
    <property type="entry name" value="PQQ_2"/>
    <property type="match status" value="2"/>
</dbReference>
<dbReference type="CDD" id="cd06223">
    <property type="entry name" value="PRTases_typeI"/>
    <property type="match status" value="1"/>
</dbReference>
<feature type="domain" description="Pyrrolo-quinoline quinone repeat" evidence="1">
    <location>
        <begin position="201"/>
        <end position="344"/>
    </location>
</feature>
<feature type="domain" description="Pyrrolo-quinoline quinone repeat" evidence="1">
    <location>
        <begin position="371"/>
        <end position="517"/>
    </location>
</feature>
<sequence length="546" mass="61352">MPTLEEFARLIKERAFIESDKTRFALVSERLAGPGQWLFDFRSVILEPRWLDFVAEAFWKRFADKYPFQVGGAETLGIALVAAIVMKGVEHGTPVNGFFIRKSRKRTGLMKNIEGFLNEHPIILVDDIVNSGRTFEKQIVELTDRKKRVSDLFTILAFRDASAYTLARKRNVVLHSLFTLPDFGLKSLSSTPQRSPRRELEIVWHFQAGSPSFNIVVQKSAPVIDETCVYFGDDAGTFRALDQQTGEVRWSYEIEKHPRDKGIFSSPALYHGCVYFGGYDGNVYSLSTRDGALRWKFSDADWIGSSPSLAPDLGYLFIGLEFGLWKKRGGIVALDMSNGNKIWSAVTEELTHCSPLYIKEERAVAIGSNDSIAYLYDSKTGAERWRFSAAGNFKTKPAYDPLRRLILFGSMDGNTYALRASDGRPIYSFPAGAGIYSTPLVHDDVFYVASLDKSLYAVELDTGKLLWEFQTAGRIFASPILADNSLWIGSNDGRLYELDPKGGSLRSSFQVSERIVNAVAYNEKSGHLFLPTHANEIYCLKEKEQT</sequence>
<comment type="caution">
    <text evidence="2">The sequence shown here is derived from an EMBL/GenBank/DDBJ whole genome shotgun (WGS) entry which is preliminary data.</text>
</comment>
<dbReference type="Gene3D" id="2.130.10.10">
    <property type="entry name" value="YVTN repeat-like/Quinoprotein amine dehydrogenase"/>
    <property type="match status" value="2"/>
</dbReference>
<dbReference type="SUPFAM" id="SSF53271">
    <property type="entry name" value="PRTase-like"/>
    <property type="match status" value="1"/>
</dbReference>
<dbReference type="InterPro" id="IPR015943">
    <property type="entry name" value="WD40/YVTN_repeat-like_dom_sf"/>
</dbReference>
<dbReference type="SMART" id="SM00564">
    <property type="entry name" value="PQQ"/>
    <property type="match status" value="5"/>
</dbReference>
<dbReference type="Proteomes" id="UP000177372">
    <property type="component" value="Unassembled WGS sequence"/>
</dbReference>
<proteinExistence type="predicted"/>
<dbReference type="SUPFAM" id="SSF50998">
    <property type="entry name" value="Quinoprotein alcohol dehydrogenase-like"/>
    <property type="match status" value="1"/>
</dbReference>
<evidence type="ECO:0000259" key="1">
    <source>
        <dbReference type="Pfam" id="PF13360"/>
    </source>
</evidence>
<dbReference type="InterPro" id="IPR011047">
    <property type="entry name" value="Quinoprotein_ADH-like_sf"/>
</dbReference>
<dbReference type="EMBL" id="MFLZ01000010">
    <property type="protein sequence ID" value="OGG80302.1"/>
    <property type="molecule type" value="Genomic_DNA"/>
</dbReference>
<protein>
    <recommendedName>
        <fullName evidence="1">Pyrrolo-quinoline quinone repeat domain-containing protein</fullName>
    </recommendedName>
</protein>
<dbReference type="PANTHER" id="PTHR34512:SF30">
    <property type="entry name" value="OUTER MEMBRANE PROTEIN ASSEMBLY FACTOR BAMB"/>
    <property type="match status" value="1"/>
</dbReference>
<evidence type="ECO:0000313" key="3">
    <source>
        <dbReference type="Proteomes" id="UP000177372"/>
    </source>
</evidence>
<evidence type="ECO:0000313" key="2">
    <source>
        <dbReference type="EMBL" id="OGG80302.1"/>
    </source>
</evidence>
<dbReference type="AlphaFoldDB" id="A0A1F6F349"/>